<evidence type="ECO:0000256" key="3">
    <source>
        <dbReference type="ARBA" id="ARBA00022452"/>
    </source>
</evidence>
<comment type="caution">
    <text evidence="9">The sequence shown here is derived from an EMBL/GenBank/DDBJ whole genome shotgun (WGS) entry which is preliminary data.</text>
</comment>
<evidence type="ECO:0000313" key="9">
    <source>
        <dbReference type="EMBL" id="MBD0850852.1"/>
    </source>
</evidence>
<keyword evidence="6" id="KW-0472">Membrane</keyword>
<dbReference type="SUPFAM" id="SSF56935">
    <property type="entry name" value="Porins"/>
    <property type="match status" value="1"/>
</dbReference>
<organism evidence="9 10">
    <name type="scientific">Maribacter arenosus</name>
    <dbReference type="NCBI Taxonomy" id="1854708"/>
    <lineage>
        <taxon>Bacteria</taxon>
        <taxon>Pseudomonadati</taxon>
        <taxon>Bacteroidota</taxon>
        <taxon>Flavobacteriia</taxon>
        <taxon>Flavobacteriales</taxon>
        <taxon>Flavobacteriaceae</taxon>
        <taxon>Maribacter</taxon>
    </lineage>
</organism>
<evidence type="ECO:0000313" key="10">
    <source>
        <dbReference type="Proteomes" id="UP000598350"/>
    </source>
</evidence>
<name>A0ABR7VB54_9FLAO</name>
<evidence type="ECO:0000256" key="2">
    <source>
        <dbReference type="ARBA" id="ARBA00008163"/>
    </source>
</evidence>
<keyword evidence="7" id="KW-0998">Cell outer membrane</keyword>
<comment type="subcellular location">
    <subcellularLocation>
        <location evidence="1">Cell outer membrane</location>
        <topology evidence="1">Multi-pass membrane protein</topology>
    </subcellularLocation>
</comment>
<dbReference type="Proteomes" id="UP000598350">
    <property type="component" value="Unassembled WGS sequence"/>
</dbReference>
<evidence type="ECO:0000256" key="7">
    <source>
        <dbReference type="ARBA" id="ARBA00023237"/>
    </source>
</evidence>
<evidence type="ECO:0000256" key="8">
    <source>
        <dbReference type="SAM" id="SignalP"/>
    </source>
</evidence>
<comment type="similarity">
    <text evidence="2">Belongs to the OmpP1/FadL family.</text>
</comment>
<evidence type="ECO:0000256" key="6">
    <source>
        <dbReference type="ARBA" id="ARBA00023136"/>
    </source>
</evidence>
<dbReference type="PANTHER" id="PTHR35093">
    <property type="entry name" value="OUTER MEMBRANE PROTEIN NMB0088-RELATED"/>
    <property type="match status" value="1"/>
</dbReference>
<feature type="signal peptide" evidence="8">
    <location>
        <begin position="1"/>
        <end position="18"/>
    </location>
</feature>
<reference evidence="9 10" key="1">
    <citation type="submission" date="2020-05" db="EMBL/GenBank/DDBJ databases">
        <title>The draft genome sequence of Maribacter arenosus CAU 1321.</title>
        <authorList>
            <person name="Mu L."/>
        </authorList>
    </citation>
    <scope>NUCLEOTIDE SEQUENCE [LARGE SCALE GENOMIC DNA]</scope>
    <source>
        <strain evidence="9 10">CAU 1321</strain>
    </source>
</reference>
<accession>A0ABR7VB54</accession>
<dbReference type="Pfam" id="PF03349">
    <property type="entry name" value="Toluene_X"/>
    <property type="match status" value="1"/>
</dbReference>
<evidence type="ECO:0000256" key="4">
    <source>
        <dbReference type="ARBA" id="ARBA00022692"/>
    </source>
</evidence>
<dbReference type="PANTHER" id="PTHR35093:SF8">
    <property type="entry name" value="OUTER MEMBRANE PROTEIN NMB0088-RELATED"/>
    <property type="match status" value="1"/>
</dbReference>
<evidence type="ECO:0000256" key="1">
    <source>
        <dbReference type="ARBA" id="ARBA00004571"/>
    </source>
</evidence>
<dbReference type="InterPro" id="IPR005017">
    <property type="entry name" value="OMPP1/FadL/TodX"/>
</dbReference>
<dbReference type="RefSeq" id="WP_188313986.1">
    <property type="nucleotide sequence ID" value="NZ_JABTCG010000003.1"/>
</dbReference>
<dbReference type="Gene3D" id="2.40.160.60">
    <property type="entry name" value="Outer membrane protein transport protein (OMPP1/FadL/TodX)"/>
    <property type="match status" value="1"/>
</dbReference>
<feature type="chain" id="PRO_5045754164" evidence="8">
    <location>
        <begin position="19"/>
        <end position="500"/>
    </location>
</feature>
<sequence>MKRYITFIVLLVCTISSAQNINDVLRYSHENLQGTARFQGMGGAFGALGGDLSALNINPAGAAVFNNSLFTISGSHYQMDNLATYFGTSSGVKTNNLDLNQIGGVFVFKSNSGSDWKKMALAVNYDLVRNFDDEFSIVGTSDQGIDNYFLNFAQGVPFGSILLQDGEYIEDGYLDIGAVQGFGDQQAFLGYYGGIIDPQSDDDATTIYNSNALYNTVNQDFLRLTSGYNGKFTVNFATQYQDNLYLGASLNFHTIFYDQFDEFRESGYDTGSLIQRTEFSNFLHTEGSGFSLNLGAIAKVNENFRVGGSYQSPTWYRLTDDFSQRINSDLADDDINFINHDIINLFEEYTIKTPAKWTGSMAMIFGKDGLLSFDYSYQDMSQAELRPAGDTSFSLVNSQIANNLDGVSSFRLGGEYRIDQVSLRAGYRFEQSPYADGNNIGDLNGYSGGIGFNFGGSRLDLAVNRIEQDYNMQLFDTGVTTPALINKSNTNVTLSYTLNF</sequence>
<protein>
    <submittedName>
        <fullName evidence="9">Outer membrane protein transport protein</fullName>
    </submittedName>
</protein>
<gene>
    <name evidence="9" type="ORF">HPE63_09240</name>
</gene>
<evidence type="ECO:0000256" key="5">
    <source>
        <dbReference type="ARBA" id="ARBA00022729"/>
    </source>
</evidence>
<keyword evidence="4" id="KW-0812">Transmembrane</keyword>
<keyword evidence="5 8" id="KW-0732">Signal</keyword>
<keyword evidence="3" id="KW-1134">Transmembrane beta strand</keyword>
<keyword evidence="10" id="KW-1185">Reference proteome</keyword>
<dbReference type="EMBL" id="JABTCG010000003">
    <property type="protein sequence ID" value="MBD0850852.1"/>
    <property type="molecule type" value="Genomic_DNA"/>
</dbReference>
<proteinExistence type="inferred from homology"/>